<dbReference type="Proteomes" id="UP001549920">
    <property type="component" value="Unassembled WGS sequence"/>
</dbReference>
<evidence type="ECO:0000313" key="1">
    <source>
        <dbReference type="EMBL" id="KAL0860059.1"/>
    </source>
</evidence>
<organism evidence="1 2">
    <name type="scientific">Loxostege sticticalis</name>
    <name type="common">Beet webworm moth</name>
    <dbReference type="NCBI Taxonomy" id="481309"/>
    <lineage>
        <taxon>Eukaryota</taxon>
        <taxon>Metazoa</taxon>
        <taxon>Ecdysozoa</taxon>
        <taxon>Arthropoda</taxon>
        <taxon>Hexapoda</taxon>
        <taxon>Insecta</taxon>
        <taxon>Pterygota</taxon>
        <taxon>Neoptera</taxon>
        <taxon>Endopterygota</taxon>
        <taxon>Lepidoptera</taxon>
        <taxon>Glossata</taxon>
        <taxon>Ditrysia</taxon>
        <taxon>Pyraloidea</taxon>
        <taxon>Crambidae</taxon>
        <taxon>Pyraustinae</taxon>
        <taxon>Loxostege</taxon>
    </lineage>
</organism>
<sequence>MRTLKSLLTIIENDPHKTWRDELGSVQLALNSTRSTVTKYTPTELMFGVQANSLGINQITLRNELGKPIERLNVESIRADALKNIEKAARADTIRFNRGRASIHPFSKGDYVFVKSSERNQTKLDRKFRGPFVITRVLENDRYEVRSVDGSCRTLKYCHENLRSVPKGRMSSQEVPKMITPKHSVPAVLTP</sequence>
<dbReference type="EMBL" id="JBEUOH010000026">
    <property type="protein sequence ID" value="KAL0860059.1"/>
    <property type="molecule type" value="Genomic_DNA"/>
</dbReference>
<dbReference type="InterPro" id="IPR036397">
    <property type="entry name" value="RNaseH_sf"/>
</dbReference>
<dbReference type="Gene3D" id="3.30.420.10">
    <property type="entry name" value="Ribonuclease H-like superfamily/Ribonuclease H"/>
    <property type="match status" value="1"/>
</dbReference>
<comment type="caution">
    <text evidence="1">The sequence shown here is derived from an EMBL/GenBank/DDBJ whole genome shotgun (WGS) entry which is preliminary data.</text>
</comment>
<keyword evidence="2" id="KW-1185">Reference proteome</keyword>
<protein>
    <recommendedName>
        <fullName evidence="3">Polyprotein</fullName>
    </recommendedName>
</protein>
<name>A0ABR3H5H7_LOXSC</name>
<accession>A0ABR3H5H7</accession>
<reference evidence="1 2" key="1">
    <citation type="submission" date="2024-06" db="EMBL/GenBank/DDBJ databases">
        <title>A chromosome-level genome assembly of beet webworm, Loxostege sticticalis.</title>
        <authorList>
            <person name="Zhang Y."/>
        </authorList>
    </citation>
    <scope>NUCLEOTIDE SEQUENCE [LARGE SCALE GENOMIC DNA]</scope>
    <source>
        <strain evidence="1">AQ026</strain>
        <tissue evidence="1">Whole body</tissue>
    </source>
</reference>
<evidence type="ECO:0008006" key="3">
    <source>
        <dbReference type="Google" id="ProtNLM"/>
    </source>
</evidence>
<gene>
    <name evidence="1" type="ORF">ABMA27_010374</name>
</gene>
<proteinExistence type="predicted"/>
<evidence type="ECO:0000313" key="2">
    <source>
        <dbReference type="Proteomes" id="UP001549920"/>
    </source>
</evidence>